<proteinExistence type="predicted"/>
<accession>A0A2Z7D2R4</accession>
<organism evidence="1 2">
    <name type="scientific">Dorcoceras hygrometricum</name>
    <dbReference type="NCBI Taxonomy" id="472368"/>
    <lineage>
        <taxon>Eukaryota</taxon>
        <taxon>Viridiplantae</taxon>
        <taxon>Streptophyta</taxon>
        <taxon>Embryophyta</taxon>
        <taxon>Tracheophyta</taxon>
        <taxon>Spermatophyta</taxon>
        <taxon>Magnoliopsida</taxon>
        <taxon>eudicotyledons</taxon>
        <taxon>Gunneridae</taxon>
        <taxon>Pentapetalae</taxon>
        <taxon>asterids</taxon>
        <taxon>lamiids</taxon>
        <taxon>Lamiales</taxon>
        <taxon>Gesneriaceae</taxon>
        <taxon>Didymocarpoideae</taxon>
        <taxon>Trichosporeae</taxon>
        <taxon>Loxocarpinae</taxon>
        <taxon>Dorcoceras</taxon>
    </lineage>
</organism>
<protein>
    <submittedName>
        <fullName evidence="1">ARM repeat superfamily protein</fullName>
    </submittedName>
</protein>
<dbReference type="AlphaFoldDB" id="A0A2Z7D2R4"/>
<reference evidence="1 2" key="1">
    <citation type="journal article" date="2015" name="Proc. Natl. Acad. Sci. U.S.A.">
        <title>The resurrection genome of Boea hygrometrica: A blueprint for survival of dehydration.</title>
        <authorList>
            <person name="Xiao L."/>
            <person name="Yang G."/>
            <person name="Zhang L."/>
            <person name="Yang X."/>
            <person name="Zhao S."/>
            <person name="Ji Z."/>
            <person name="Zhou Q."/>
            <person name="Hu M."/>
            <person name="Wang Y."/>
            <person name="Chen M."/>
            <person name="Xu Y."/>
            <person name="Jin H."/>
            <person name="Xiao X."/>
            <person name="Hu G."/>
            <person name="Bao F."/>
            <person name="Hu Y."/>
            <person name="Wan P."/>
            <person name="Li L."/>
            <person name="Deng X."/>
            <person name="Kuang T."/>
            <person name="Xiang C."/>
            <person name="Zhu J.K."/>
            <person name="Oliver M.J."/>
            <person name="He Y."/>
        </authorList>
    </citation>
    <scope>NUCLEOTIDE SEQUENCE [LARGE SCALE GENOMIC DNA]</scope>
    <source>
        <strain evidence="2">cv. XS01</strain>
    </source>
</reference>
<dbReference type="EMBL" id="KQ990570">
    <property type="protein sequence ID" value="KZV52987.1"/>
    <property type="molecule type" value="Genomic_DNA"/>
</dbReference>
<evidence type="ECO:0000313" key="1">
    <source>
        <dbReference type="EMBL" id="KZV52987.1"/>
    </source>
</evidence>
<evidence type="ECO:0000313" key="2">
    <source>
        <dbReference type="Proteomes" id="UP000250235"/>
    </source>
</evidence>
<keyword evidence="2" id="KW-1185">Reference proteome</keyword>
<name>A0A2Z7D2R4_9LAMI</name>
<gene>
    <name evidence="1" type="ORF">F511_32832</name>
</gene>
<dbReference type="Proteomes" id="UP000250235">
    <property type="component" value="Unassembled WGS sequence"/>
</dbReference>
<sequence>MHRGALSKSSNLLRVIERLGSYHSLTFTTAITRVIERPGFSVGRGCESIGGTPRGG</sequence>